<evidence type="ECO:0000256" key="7">
    <source>
        <dbReference type="ARBA" id="ARBA00040944"/>
    </source>
</evidence>
<keyword evidence="5" id="KW-0256">Endoplasmic reticulum</keyword>
<dbReference type="GO" id="GO:0097363">
    <property type="term" value="F:protein O-acetylglucosaminyltransferase activity"/>
    <property type="evidence" value="ECO:0007669"/>
    <property type="project" value="UniProtKB-EC"/>
</dbReference>
<dbReference type="PANTHER" id="PTHR20961">
    <property type="entry name" value="GLYCOSYLTRANSFERASE"/>
    <property type="match status" value="1"/>
</dbReference>
<dbReference type="PANTHER" id="PTHR20961:SF148">
    <property type="entry name" value="EGF DOMAIN-SPECIFIC O-LINKED N-ACETYLGLUCOSAMINE TRANSFERASE"/>
    <property type="match status" value="1"/>
</dbReference>
<dbReference type="EMBL" id="WIQZ01000012">
    <property type="protein sequence ID" value="KAF3142067.1"/>
    <property type="molecule type" value="Genomic_DNA"/>
</dbReference>
<evidence type="ECO:0000256" key="8">
    <source>
        <dbReference type="ARBA" id="ARBA00042574"/>
    </source>
</evidence>
<feature type="region of interest" description="Disordered" evidence="11">
    <location>
        <begin position="188"/>
        <end position="239"/>
    </location>
</feature>
<protein>
    <recommendedName>
        <fullName evidence="7">EGF domain-specific O-linked N-acetylglucosamine transferase</fullName>
        <ecNumber evidence="1">2.4.1.255</ecNumber>
    </recommendedName>
    <alternativeName>
        <fullName evidence="8">Extracellular O-linked N-acetylglucosamine transferase</fullName>
    </alternativeName>
</protein>
<dbReference type="AlphaFoldDB" id="A0A7C8NZ99"/>
<comment type="catalytic activity">
    <reaction evidence="10">
        <text>L-threonyl-[protein] + UDP-N-acetyl-alpha-D-glucosamine = 3-O-(N-acetyl-beta-D-glucosaminyl)-L-threonyl-[protein] + UDP + H(+)</text>
        <dbReference type="Rhea" id="RHEA:48908"/>
        <dbReference type="Rhea" id="RHEA-COMP:11060"/>
        <dbReference type="Rhea" id="RHEA-COMP:12252"/>
        <dbReference type="ChEBI" id="CHEBI:15378"/>
        <dbReference type="ChEBI" id="CHEBI:30013"/>
        <dbReference type="ChEBI" id="CHEBI:57705"/>
        <dbReference type="ChEBI" id="CHEBI:58223"/>
        <dbReference type="ChEBI" id="CHEBI:90840"/>
        <dbReference type="EC" id="2.4.1.255"/>
    </reaction>
</comment>
<name>A0A7C8NZ99_ORBOL</name>
<comment type="catalytic activity">
    <reaction evidence="9">
        <text>L-seryl-[protein] + UDP-N-acetyl-alpha-D-glucosamine = 3-O-(N-acetyl-beta-D-glucosaminyl)-L-seryl-[protein] + UDP + H(+)</text>
        <dbReference type="Rhea" id="RHEA:48904"/>
        <dbReference type="Rhea" id="RHEA-COMP:9863"/>
        <dbReference type="Rhea" id="RHEA-COMP:12251"/>
        <dbReference type="ChEBI" id="CHEBI:15378"/>
        <dbReference type="ChEBI" id="CHEBI:29999"/>
        <dbReference type="ChEBI" id="CHEBI:57705"/>
        <dbReference type="ChEBI" id="CHEBI:58223"/>
        <dbReference type="ChEBI" id="CHEBI:90838"/>
        <dbReference type="EC" id="2.4.1.255"/>
    </reaction>
</comment>
<keyword evidence="4" id="KW-0732">Signal</keyword>
<evidence type="ECO:0000256" key="10">
    <source>
        <dbReference type="ARBA" id="ARBA00049432"/>
    </source>
</evidence>
<feature type="compositionally biased region" description="Polar residues" evidence="11">
    <location>
        <begin position="48"/>
        <end position="65"/>
    </location>
</feature>
<gene>
    <name evidence="13" type="ORF">TWF703_001290</name>
</gene>
<feature type="compositionally biased region" description="Basic and acidic residues" evidence="11">
    <location>
        <begin position="68"/>
        <end position="81"/>
    </location>
</feature>
<evidence type="ECO:0000256" key="1">
    <source>
        <dbReference type="ARBA" id="ARBA00011970"/>
    </source>
</evidence>
<evidence type="ECO:0000256" key="11">
    <source>
        <dbReference type="SAM" id="MobiDB-lite"/>
    </source>
</evidence>
<dbReference type="Proteomes" id="UP000480548">
    <property type="component" value="Unassembled WGS sequence"/>
</dbReference>
<evidence type="ECO:0000313" key="13">
    <source>
        <dbReference type="EMBL" id="KAF3142067.1"/>
    </source>
</evidence>
<feature type="domain" description="Glycosyltransferase 61 catalytic" evidence="12">
    <location>
        <begin position="485"/>
        <end position="561"/>
    </location>
</feature>
<comment type="caution">
    <text evidence="13">The sequence shown here is derived from an EMBL/GenBank/DDBJ whole genome shotgun (WGS) entry which is preliminary data.</text>
</comment>
<dbReference type="InterPro" id="IPR007657">
    <property type="entry name" value="Glycosyltransferase_61"/>
</dbReference>
<evidence type="ECO:0000259" key="12">
    <source>
        <dbReference type="Pfam" id="PF04577"/>
    </source>
</evidence>
<dbReference type="Pfam" id="PF04577">
    <property type="entry name" value="Glyco_transf_61"/>
    <property type="match status" value="1"/>
</dbReference>
<organism evidence="13 14">
    <name type="scientific">Orbilia oligospora</name>
    <name type="common">Nematode-trapping fungus</name>
    <name type="synonym">Arthrobotrys oligospora</name>
    <dbReference type="NCBI Taxonomy" id="2813651"/>
    <lineage>
        <taxon>Eukaryota</taxon>
        <taxon>Fungi</taxon>
        <taxon>Dikarya</taxon>
        <taxon>Ascomycota</taxon>
        <taxon>Pezizomycotina</taxon>
        <taxon>Orbiliomycetes</taxon>
        <taxon>Orbiliales</taxon>
        <taxon>Orbiliaceae</taxon>
        <taxon>Orbilia</taxon>
    </lineage>
</organism>
<feature type="region of interest" description="Disordered" evidence="11">
    <location>
        <begin position="48"/>
        <end position="91"/>
    </location>
</feature>
<evidence type="ECO:0000256" key="4">
    <source>
        <dbReference type="ARBA" id="ARBA00022729"/>
    </source>
</evidence>
<keyword evidence="3" id="KW-0808">Transferase</keyword>
<evidence type="ECO:0000256" key="6">
    <source>
        <dbReference type="ARBA" id="ARBA00023180"/>
    </source>
</evidence>
<evidence type="ECO:0000256" key="5">
    <source>
        <dbReference type="ARBA" id="ARBA00022824"/>
    </source>
</evidence>
<evidence type="ECO:0000256" key="3">
    <source>
        <dbReference type="ARBA" id="ARBA00022679"/>
    </source>
</evidence>
<evidence type="ECO:0000313" key="14">
    <source>
        <dbReference type="Proteomes" id="UP000480548"/>
    </source>
</evidence>
<sequence>MILNLNKRLLSTLIFALALLFLGINYAFYHAAVSSNVRDYLSPIEISTSKPNLPKQGTTPTTATNVKIVDEDHSDYRHTDNQETAGSYSYDDEKEGNDWCSRVAGTRYLDDLANTWAVSCSNPGINPIITISKGGSSGSSSRDGGMICFQSQIEEEPDNFCVAKNAVYTVDPDEDLAATPVRPDFKKEDLFPTGGILPPGTARNTGAANAGGGGEEKKKNTRPSRPYRRDFDKPSAVRKQKYYNRHTRRQFSSPWSFSQKEWLLNCSAKQDWSSGVQAPYKFRTYFSGTGAGPQLSQFDMSIKEYEDEEDGDIGEEKECSGSIMLVKLEGGGNIWHTLMEVWSAVLTLDALKRAQKAKEMLFGISSGTNEDEKLWEEENIKIYIQANMESEMNASPVFGLWNVVTGKDVKDVKELKDGCYRSVILPLAGGANPFWKDHWKERNCEKSTLVDEFVTKVLKFYGADDDDTHTPAVVDSNPKPVEEKIKIRIIGRQKNRKILRLFDYVKVLQKTYPGADIEITKLEKLDVTEQLRMIRKTDILIGVTGAGLTHTLFLRKGAALIELTQPEPFVYFGFGNLARMIGLGYFQIQAEKREGKSGINWQEDNVLVDEHTLIDAVGKAIAGVKASKEGKIGKGGEYQDHVLLTLAFEY</sequence>
<reference evidence="13 14" key="1">
    <citation type="submission" date="2019-06" db="EMBL/GenBank/DDBJ databases">
        <authorList>
            <person name="Palmer J.M."/>
        </authorList>
    </citation>
    <scope>NUCLEOTIDE SEQUENCE [LARGE SCALE GENOMIC DNA]</scope>
    <source>
        <strain evidence="13 14">TWF703</strain>
    </source>
</reference>
<dbReference type="InterPro" id="IPR049625">
    <property type="entry name" value="Glyco_transf_61_cat"/>
</dbReference>
<keyword evidence="6" id="KW-0325">Glycoprotein</keyword>
<keyword evidence="2" id="KW-0328">Glycosyltransferase</keyword>
<accession>A0A7C8NZ99</accession>
<evidence type="ECO:0000256" key="9">
    <source>
        <dbReference type="ARBA" id="ARBA00048317"/>
    </source>
</evidence>
<dbReference type="EC" id="2.4.1.255" evidence="1"/>
<evidence type="ECO:0000256" key="2">
    <source>
        <dbReference type="ARBA" id="ARBA00022676"/>
    </source>
</evidence>
<proteinExistence type="predicted"/>